<keyword evidence="3" id="KW-1185">Reference proteome</keyword>
<gene>
    <name evidence="2" type="ORF">NLI96_g8946</name>
</gene>
<protein>
    <recommendedName>
        <fullName evidence="1">NADPH-dependent FMN reductase-like domain-containing protein</fullName>
    </recommendedName>
</protein>
<accession>A0AAD5UY18</accession>
<dbReference type="AlphaFoldDB" id="A0AAD5UY18"/>
<reference evidence="2" key="1">
    <citation type="submission" date="2022-07" db="EMBL/GenBank/DDBJ databases">
        <title>Genome Sequence of Physisporinus lineatus.</title>
        <authorList>
            <person name="Buettner E."/>
        </authorList>
    </citation>
    <scope>NUCLEOTIDE SEQUENCE</scope>
    <source>
        <strain evidence="2">VT162</strain>
    </source>
</reference>
<dbReference type="GO" id="GO:0010181">
    <property type="term" value="F:FMN binding"/>
    <property type="evidence" value="ECO:0007669"/>
    <property type="project" value="TreeGrafter"/>
</dbReference>
<organism evidence="2 3">
    <name type="scientific">Meripilus lineatus</name>
    <dbReference type="NCBI Taxonomy" id="2056292"/>
    <lineage>
        <taxon>Eukaryota</taxon>
        <taxon>Fungi</taxon>
        <taxon>Dikarya</taxon>
        <taxon>Basidiomycota</taxon>
        <taxon>Agaricomycotina</taxon>
        <taxon>Agaricomycetes</taxon>
        <taxon>Polyporales</taxon>
        <taxon>Meripilaceae</taxon>
        <taxon>Meripilus</taxon>
    </lineage>
</organism>
<dbReference type="InterPro" id="IPR050712">
    <property type="entry name" value="NAD(P)H-dep_reductase"/>
</dbReference>
<evidence type="ECO:0000313" key="2">
    <source>
        <dbReference type="EMBL" id="KAJ3479613.1"/>
    </source>
</evidence>
<sequence length="208" mass="22394">MGSPIIRKIAIVVGTSRLQGNGAGISAWLSSVVKRPLAASSSDDTKPNYELVVVDSTTPPLPIGPVLDGSYIPAQIRDPSKYATQPIRDWSHFVSSCSGFIFLTPEYNGGYPGPLKNAIDHLCHEWQGKPAVVMSYGSKGGGGAAAQFKTVLEKLRVEVAEKSVQISVPREFISGEHRVTPSAEFLSDYKVPVEQATEDLLKLIQDKA</sequence>
<dbReference type="EMBL" id="JANAWD010000428">
    <property type="protein sequence ID" value="KAJ3479613.1"/>
    <property type="molecule type" value="Genomic_DNA"/>
</dbReference>
<comment type="caution">
    <text evidence="2">The sequence shown here is derived from an EMBL/GenBank/DDBJ whole genome shotgun (WGS) entry which is preliminary data.</text>
</comment>
<dbReference type="Gene3D" id="3.40.50.360">
    <property type="match status" value="1"/>
</dbReference>
<dbReference type="SUPFAM" id="SSF52218">
    <property type="entry name" value="Flavoproteins"/>
    <property type="match status" value="1"/>
</dbReference>
<dbReference type="GO" id="GO:0005829">
    <property type="term" value="C:cytosol"/>
    <property type="evidence" value="ECO:0007669"/>
    <property type="project" value="TreeGrafter"/>
</dbReference>
<dbReference type="InterPro" id="IPR029039">
    <property type="entry name" value="Flavoprotein-like_sf"/>
</dbReference>
<feature type="domain" description="NADPH-dependent FMN reductase-like" evidence="1">
    <location>
        <begin position="8"/>
        <end position="159"/>
    </location>
</feature>
<dbReference type="Pfam" id="PF03358">
    <property type="entry name" value="FMN_red"/>
    <property type="match status" value="1"/>
</dbReference>
<proteinExistence type="predicted"/>
<dbReference type="GO" id="GO:0016491">
    <property type="term" value="F:oxidoreductase activity"/>
    <property type="evidence" value="ECO:0007669"/>
    <property type="project" value="InterPro"/>
</dbReference>
<dbReference type="Proteomes" id="UP001212997">
    <property type="component" value="Unassembled WGS sequence"/>
</dbReference>
<evidence type="ECO:0000259" key="1">
    <source>
        <dbReference type="Pfam" id="PF03358"/>
    </source>
</evidence>
<name>A0AAD5UY18_9APHY</name>
<evidence type="ECO:0000313" key="3">
    <source>
        <dbReference type="Proteomes" id="UP001212997"/>
    </source>
</evidence>
<dbReference type="PANTHER" id="PTHR30543">
    <property type="entry name" value="CHROMATE REDUCTASE"/>
    <property type="match status" value="1"/>
</dbReference>
<dbReference type="InterPro" id="IPR005025">
    <property type="entry name" value="FMN_Rdtase-like_dom"/>
</dbReference>
<dbReference type="PANTHER" id="PTHR30543:SF21">
    <property type="entry name" value="NAD(P)H-DEPENDENT FMN REDUCTASE LOT6"/>
    <property type="match status" value="1"/>
</dbReference>